<protein>
    <submittedName>
        <fullName evidence="1">Uncharacterized protein</fullName>
    </submittedName>
</protein>
<evidence type="ECO:0000313" key="2">
    <source>
        <dbReference type="Proteomes" id="UP000307087"/>
    </source>
</evidence>
<dbReference type="Gene3D" id="3.40.1000.10">
    <property type="entry name" value="Mog1/PsbP, alpha/beta/alpha sandwich"/>
    <property type="match status" value="1"/>
</dbReference>
<evidence type="ECO:0000313" key="1">
    <source>
        <dbReference type="EMBL" id="THV09898.1"/>
    </source>
</evidence>
<proteinExistence type="predicted"/>
<dbReference type="RefSeq" id="WP_136563776.1">
    <property type="nucleotide sequence ID" value="NZ_BAABLS010000006.1"/>
</dbReference>
<dbReference type="OrthoDB" id="3779382at2"/>
<reference evidence="1 2" key="1">
    <citation type="journal article" date="2009" name="Int. J. Syst. Evol. Microbiol.">
        <title>Nocardioides caeni sp. nov., isolated from wastewater.</title>
        <authorList>
            <person name="Yoon J.H."/>
            <person name="Kang S.J."/>
            <person name="Park S."/>
            <person name="Kim W."/>
            <person name="Oh T.K."/>
        </authorList>
    </citation>
    <scope>NUCLEOTIDE SEQUENCE [LARGE SCALE GENOMIC DNA]</scope>
    <source>
        <strain evidence="1 2">DSM 23134</strain>
    </source>
</reference>
<comment type="caution">
    <text evidence="1">The sequence shown here is derived from an EMBL/GenBank/DDBJ whole genome shotgun (WGS) entry which is preliminary data.</text>
</comment>
<sequence length="151" mass="16249">MTTAPHAPHVEIALPRSWSSERDPARGLLAAARSREVPPSGFAPELTLHSTPVEATLEEWRAASIADLAGQVVDLDVEDTDTYDVDGVAVSYVRFGHRVGGRDVVSEQWAWRVDGVGVTLTGTVARVDYLDYGDLFEEVAATVAFVGDRAA</sequence>
<dbReference type="EMBL" id="STGW01000012">
    <property type="protein sequence ID" value="THV09898.1"/>
    <property type="molecule type" value="Genomic_DNA"/>
</dbReference>
<name>A0A4S8N1V9_9ACTN</name>
<organism evidence="1 2">
    <name type="scientific">Nocardioides caeni</name>
    <dbReference type="NCBI Taxonomy" id="574700"/>
    <lineage>
        <taxon>Bacteria</taxon>
        <taxon>Bacillati</taxon>
        <taxon>Actinomycetota</taxon>
        <taxon>Actinomycetes</taxon>
        <taxon>Propionibacteriales</taxon>
        <taxon>Nocardioidaceae</taxon>
        <taxon>Nocardioides</taxon>
    </lineage>
</organism>
<dbReference type="AlphaFoldDB" id="A0A4S8N1V9"/>
<accession>A0A4S8N1V9</accession>
<gene>
    <name evidence="1" type="ORF">E9934_15345</name>
</gene>
<dbReference type="Proteomes" id="UP000307087">
    <property type="component" value="Unassembled WGS sequence"/>
</dbReference>
<keyword evidence="2" id="KW-1185">Reference proteome</keyword>